<dbReference type="PANTHER" id="PTHR22726:SF1">
    <property type="entry name" value="METALLOENDOPEPTIDASE OMA1, MITOCHONDRIAL"/>
    <property type="match status" value="1"/>
</dbReference>
<evidence type="ECO:0000256" key="4">
    <source>
        <dbReference type="ARBA" id="ARBA00022833"/>
    </source>
</evidence>
<dbReference type="EC" id="3.4.24.-" evidence="8"/>
<dbReference type="Pfam" id="PF01435">
    <property type="entry name" value="Peptidase_M48"/>
    <property type="match status" value="1"/>
</dbReference>
<dbReference type="EMBL" id="JAVTTO010000004">
    <property type="protein sequence ID" value="MDT7833118.1"/>
    <property type="molecule type" value="Genomic_DNA"/>
</dbReference>
<keyword evidence="2" id="KW-0479">Metal-binding</keyword>
<keyword evidence="5 6" id="KW-0482">Metalloprotease</keyword>
<keyword evidence="4 6" id="KW-0862">Zinc</keyword>
<gene>
    <name evidence="8" type="ORF">RQM59_12045</name>
</gene>
<evidence type="ECO:0000256" key="1">
    <source>
        <dbReference type="ARBA" id="ARBA00022670"/>
    </source>
</evidence>
<dbReference type="GO" id="GO:0008237">
    <property type="term" value="F:metallopeptidase activity"/>
    <property type="evidence" value="ECO:0007669"/>
    <property type="project" value="UniProtKB-KW"/>
</dbReference>
<keyword evidence="9" id="KW-1185">Reference proteome</keyword>
<evidence type="ECO:0000259" key="7">
    <source>
        <dbReference type="Pfam" id="PF01435"/>
    </source>
</evidence>
<evidence type="ECO:0000313" key="8">
    <source>
        <dbReference type="EMBL" id="MDT7833118.1"/>
    </source>
</evidence>
<comment type="caution">
    <text evidence="8">The sequence shown here is derived from an EMBL/GenBank/DDBJ whole genome shotgun (WGS) entry which is preliminary data.</text>
</comment>
<organism evidence="8 9">
    <name type="scientific">Asprobacillus argus</name>
    <dbReference type="NCBI Taxonomy" id="3076534"/>
    <lineage>
        <taxon>Bacteria</taxon>
        <taxon>Pseudomonadati</taxon>
        <taxon>Bacteroidota</taxon>
        <taxon>Flavobacteriia</taxon>
        <taxon>Flavobacteriales</taxon>
        <taxon>Flavobacteriaceae</taxon>
        <taxon>Asprobacillus</taxon>
    </lineage>
</organism>
<evidence type="ECO:0000256" key="6">
    <source>
        <dbReference type="RuleBase" id="RU003983"/>
    </source>
</evidence>
<feature type="domain" description="Peptidase M48" evidence="7">
    <location>
        <begin position="96"/>
        <end position="313"/>
    </location>
</feature>
<evidence type="ECO:0000313" key="9">
    <source>
        <dbReference type="Proteomes" id="UP001257277"/>
    </source>
</evidence>
<dbReference type="InterPro" id="IPR051156">
    <property type="entry name" value="Mito/Outer_Membr_Metalloprot"/>
</dbReference>
<evidence type="ECO:0000256" key="5">
    <source>
        <dbReference type="ARBA" id="ARBA00023049"/>
    </source>
</evidence>
<proteinExistence type="inferred from homology"/>
<dbReference type="PANTHER" id="PTHR22726">
    <property type="entry name" value="METALLOENDOPEPTIDASE OMA1"/>
    <property type="match status" value="1"/>
</dbReference>
<keyword evidence="1 6" id="KW-0645">Protease</keyword>
<name>A0ABU3LHM3_9FLAO</name>
<evidence type="ECO:0000256" key="2">
    <source>
        <dbReference type="ARBA" id="ARBA00022723"/>
    </source>
</evidence>
<sequence length="434" mass="51846">MLKNLIFIFLFCISFVGYTQQYPSLDTLNFELRETLIKDYEAANKLQYKRLKKSHKGKLRKEVLNIYKRSNEEFLKNIRKKRFIFDTRFTTYIDSVLQVLKEANPSLRNTNFKVYVSKHTSINAMSIGNDHFIMHLGLFKYLENEGQFVSVLTHEIAHGELNHVEQSILHQAVLGSSKVRRLQAREIKKQKYNQYDKSFTILKNIMYDDSKKRRRREMLADSIGFELYRNTNFDKISFINSLKLMENYDSLPTISLDSTVYKQFFDLPEQAFKKEWLNMEEFSNYDYSKYKEKINKDSIKSHPEARQRIEKLAKDFAELQDDRKAIPKEGSTFRRLQKIARQEDIATLYYLEKYGLSVQLILHKLTKNPDDAYLKKWLGQNFLALYEAKKKYQLNRHVDRIVPKDQTKGYQQFLNFIWNLRLNELKAIGEYYSK</sequence>
<reference evidence="8 9" key="1">
    <citation type="submission" date="2023-09" db="EMBL/GenBank/DDBJ databases">
        <title>Novel taxa isolated from Blanes Bay.</title>
        <authorList>
            <person name="Rey-Velasco X."/>
            <person name="Lucena T."/>
        </authorList>
    </citation>
    <scope>NUCLEOTIDE SEQUENCE [LARGE SCALE GENOMIC DNA]</scope>
    <source>
        <strain evidence="8 9">S356</strain>
    </source>
</reference>
<dbReference type="InterPro" id="IPR001915">
    <property type="entry name" value="Peptidase_M48"/>
</dbReference>
<keyword evidence="3 6" id="KW-0378">Hydrolase</keyword>
<comment type="similarity">
    <text evidence="6">Belongs to the peptidase M48 family.</text>
</comment>
<dbReference type="RefSeq" id="WP_349242368.1">
    <property type="nucleotide sequence ID" value="NZ_JAVTTO010000004.1"/>
</dbReference>
<comment type="cofactor">
    <cofactor evidence="6">
        <name>Zn(2+)</name>
        <dbReference type="ChEBI" id="CHEBI:29105"/>
    </cofactor>
    <text evidence="6">Binds 1 zinc ion per subunit.</text>
</comment>
<dbReference type="Proteomes" id="UP001257277">
    <property type="component" value="Unassembled WGS sequence"/>
</dbReference>
<protein>
    <submittedName>
        <fullName evidence="8">M48 family metalloprotease</fullName>
        <ecNumber evidence="8">3.4.24.-</ecNumber>
    </submittedName>
</protein>
<accession>A0ABU3LHM3</accession>
<evidence type="ECO:0000256" key="3">
    <source>
        <dbReference type="ARBA" id="ARBA00022801"/>
    </source>
</evidence>